<name>A0ABZ2W2J4_9GAMM</name>
<dbReference type="Gene3D" id="3.90.1150.10">
    <property type="entry name" value="Aspartate Aminotransferase, domain 1"/>
    <property type="match status" value="2"/>
</dbReference>
<keyword evidence="5" id="KW-1185">Reference proteome</keyword>
<dbReference type="PANTHER" id="PTHR43713:SF3">
    <property type="entry name" value="GLUTAMATE-1-SEMIALDEHYDE 2,1-AMINOMUTASE 1, CHLOROPLASTIC-RELATED"/>
    <property type="match status" value="1"/>
</dbReference>
<dbReference type="RefSeq" id="WP_341581907.1">
    <property type="nucleotide sequence ID" value="NZ_CP101118.1"/>
</dbReference>
<protein>
    <submittedName>
        <fullName evidence="4">Aminotransferase class III-fold pyridoxal phosphate-dependent enzyme</fullName>
    </submittedName>
</protein>
<evidence type="ECO:0000256" key="2">
    <source>
        <dbReference type="ARBA" id="ARBA00022898"/>
    </source>
</evidence>
<organism evidence="4 5">
    <name type="scientific">Marinobacter metalliresistant</name>
    <dbReference type="NCBI Taxonomy" id="2961995"/>
    <lineage>
        <taxon>Bacteria</taxon>
        <taxon>Pseudomonadati</taxon>
        <taxon>Pseudomonadota</taxon>
        <taxon>Gammaproteobacteria</taxon>
        <taxon>Pseudomonadales</taxon>
        <taxon>Marinobacteraceae</taxon>
        <taxon>Marinobacter</taxon>
    </lineage>
</organism>
<dbReference type="InterPro" id="IPR049704">
    <property type="entry name" value="Aminotrans_3_PPA_site"/>
</dbReference>
<evidence type="ECO:0000313" key="4">
    <source>
        <dbReference type="EMBL" id="WZF88973.1"/>
    </source>
</evidence>
<dbReference type="SUPFAM" id="SSF53383">
    <property type="entry name" value="PLP-dependent transferases"/>
    <property type="match status" value="1"/>
</dbReference>
<comment type="cofactor">
    <cofactor evidence="1">
        <name>pyridoxal 5'-phosphate</name>
        <dbReference type="ChEBI" id="CHEBI:597326"/>
    </cofactor>
</comment>
<keyword evidence="2" id="KW-0663">Pyridoxal phosphate</keyword>
<evidence type="ECO:0000256" key="3">
    <source>
        <dbReference type="SAM" id="MobiDB-lite"/>
    </source>
</evidence>
<accession>A0ABZ2W2J4</accession>
<dbReference type="GO" id="GO:0008483">
    <property type="term" value="F:transaminase activity"/>
    <property type="evidence" value="ECO:0007669"/>
    <property type="project" value="UniProtKB-KW"/>
</dbReference>
<sequence length="583" mass="66209">MMSAISLYALAAAVSFYLIYKAQIRLQLSRAKHASLRGHSNWSRRIARLIPFFSYDEAGFFACDGAPLPVVQQRRNALQQLQARTERQCAKTLDHCRSIQNNVSDVKFTSRYRVPFPFSEQLPECFRLGSMAEETRGSQLKDLDGNWRYDLSGSYGVNVFGYDFYKQCLEEGIEKTRALGPVLGIYHPLIAENVEAIRQISGLDEVSFHMSGTEAVMQAVRLARYHSGKTHLVRFCGAYHGWWDGVQPGIGNTRKARDVYTLADLSERSLRILESRNDIACVLINPLQAFHPNSDAPSDTALIASDRANGFDKREYTEWLHRLKAVCDQRGIVLIFDEVFAGFRLAYGGAQEFYGVHADMVTYGKTLGGGLPVGVLAGTHRLMARFKDDQPVNVSFARGTFNSHPYVMGAMSAFLNRIRQAEIQQQYRDSESLWNRRVAQFNHRLRSEKLPLQITNLHSILSVIYTQPSRYNWMFQFYLREAGLELSWTGTGRLIMSYSFSDAEFDDVIQRFVNAAHRMQEGGWWWQSPALTNKAIKRQFLVDMLTARFPALAGRIRGPLIASGRQKRTGRAPDQDQYSSKVG</sequence>
<reference evidence="4 5" key="1">
    <citation type="submission" date="2022-07" db="EMBL/GenBank/DDBJ databases">
        <title>A copper resistant bacterium isolated from sediment samples of deep sea hydrothermal areas.</title>
        <authorList>
            <person name="Zeng X."/>
        </authorList>
    </citation>
    <scope>NUCLEOTIDE SEQUENCE [LARGE SCALE GENOMIC DNA]</scope>
    <source>
        <strain evidence="5">CuT 6</strain>
    </source>
</reference>
<dbReference type="Pfam" id="PF00202">
    <property type="entry name" value="Aminotran_3"/>
    <property type="match status" value="1"/>
</dbReference>
<dbReference type="InterPro" id="IPR015421">
    <property type="entry name" value="PyrdxlP-dep_Trfase_major"/>
</dbReference>
<dbReference type="Gene3D" id="3.40.640.10">
    <property type="entry name" value="Type I PLP-dependent aspartate aminotransferase-like (Major domain)"/>
    <property type="match status" value="2"/>
</dbReference>
<evidence type="ECO:0000313" key="5">
    <source>
        <dbReference type="Proteomes" id="UP001475781"/>
    </source>
</evidence>
<dbReference type="PANTHER" id="PTHR43713">
    <property type="entry name" value="GLUTAMATE-1-SEMIALDEHYDE 2,1-AMINOMUTASE"/>
    <property type="match status" value="1"/>
</dbReference>
<dbReference type="InterPro" id="IPR015422">
    <property type="entry name" value="PyrdxlP-dep_Trfase_small"/>
</dbReference>
<gene>
    <name evidence="4" type="ORF">NLK58_01815</name>
</gene>
<dbReference type="InterPro" id="IPR015424">
    <property type="entry name" value="PyrdxlP-dep_Trfase"/>
</dbReference>
<dbReference type="Proteomes" id="UP001475781">
    <property type="component" value="Chromosome"/>
</dbReference>
<evidence type="ECO:0000256" key="1">
    <source>
        <dbReference type="ARBA" id="ARBA00001933"/>
    </source>
</evidence>
<feature type="region of interest" description="Disordered" evidence="3">
    <location>
        <begin position="563"/>
        <end position="583"/>
    </location>
</feature>
<dbReference type="InterPro" id="IPR005814">
    <property type="entry name" value="Aminotrans_3"/>
</dbReference>
<keyword evidence="4" id="KW-0032">Aminotransferase</keyword>
<keyword evidence="4" id="KW-0808">Transferase</keyword>
<dbReference type="EMBL" id="CP101118">
    <property type="protein sequence ID" value="WZF88973.1"/>
    <property type="molecule type" value="Genomic_DNA"/>
</dbReference>
<proteinExistence type="predicted"/>
<dbReference type="PROSITE" id="PS00600">
    <property type="entry name" value="AA_TRANSFER_CLASS_3"/>
    <property type="match status" value="1"/>
</dbReference>